<organism evidence="1 2">
    <name type="scientific">Durusdinium trenchii</name>
    <dbReference type="NCBI Taxonomy" id="1381693"/>
    <lineage>
        <taxon>Eukaryota</taxon>
        <taxon>Sar</taxon>
        <taxon>Alveolata</taxon>
        <taxon>Dinophyceae</taxon>
        <taxon>Suessiales</taxon>
        <taxon>Symbiodiniaceae</taxon>
        <taxon>Durusdinium</taxon>
    </lineage>
</organism>
<evidence type="ECO:0000313" key="1">
    <source>
        <dbReference type="EMBL" id="CAK9035488.1"/>
    </source>
</evidence>
<dbReference type="Proteomes" id="UP001642484">
    <property type="component" value="Unassembled WGS sequence"/>
</dbReference>
<gene>
    <name evidence="1" type="ORF">CCMP2556_LOCUS19930</name>
</gene>
<reference evidence="1 2" key="1">
    <citation type="submission" date="2024-02" db="EMBL/GenBank/DDBJ databases">
        <authorList>
            <person name="Chen Y."/>
            <person name="Shah S."/>
            <person name="Dougan E. K."/>
            <person name="Thang M."/>
            <person name="Chan C."/>
        </authorList>
    </citation>
    <scope>NUCLEOTIDE SEQUENCE [LARGE SCALE GENOMIC DNA]</scope>
</reference>
<keyword evidence="2" id="KW-1185">Reference proteome</keyword>
<proteinExistence type="predicted"/>
<name>A0ABP0L8L8_9DINO</name>
<comment type="caution">
    <text evidence="1">The sequence shown here is derived from an EMBL/GenBank/DDBJ whole genome shotgun (WGS) entry which is preliminary data.</text>
</comment>
<feature type="non-terminal residue" evidence="1">
    <location>
        <position position="78"/>
    </location>
</feature>
<dbReference type="EMBL" id="CAXAMN010011532">
    <property type="protein sequence ID" value="CAK9035488.1"/>
    <property type="molecule type" value="Genomic_DNA"/>
</dbReference>
<feature type="non-terminal residue" evidence="1">
    <location>
        <position position="1"/>
    </location>
</feature>
<accession>A0ABP0L8L8</accession>
<protein>
    <submittedName>
        <fullName evidence="1">Uncharacterized protein</fullName>
    </submittedName>
</protein>
<sequence length="78" mass="8650">VTHMQLLKWKILQSLAKLKSPSETESESSGWAAWIAKASEPNVGQQHLADIGFMNDRYVAAAQFAVKLLDGTHDRLLT</sequence>
<evidence type="ECO:0000313" key="2">
    <source>
        <dbReference type="Proteomes" id="UP001642484"/>
    </source>
</evidence>